<evidence type="ECO:0000256" key="2">
    <source>
        <dbReference type="ARBA" id="ARBA00022771"/>
    </source>
</evidence>
<feature type="domain" description="PHD-type" evidence="6">
    <location>
        <begin position="1238"/>
        <end position="1298"/>
    </location>
</feature>
<sequence length="1746" mass="194802">MVFGLLRKAYDHLFKNSLPDYDINSINAEPLRDKTGKIFAWMRPRGMPTLRSELRDNPRRASHEQFIPDSQHAGYHSGARDSQEDHGHDDNDLSRWAPDSSRSSYREYPSRPRPSAPMPAAGPQNYPQATHRPIRSSHNSPIPPPPAEHRQHRAPSESGSAMDVDESLPASFIWDGFPDGQFSHHFTLNEAKRLDNLMVHWAYRVLGGKPNQSATSETWQGGKTTRRQCLGSVECDNDDCEVIVRPQTTSAGLRQQLSNGCNCGGTLLHTPCSVISVLYTFKHGVHYVNGGTHEHPRHTHRLHLSRTEQAVFVGIVTDHPRTGPLKLLVGLPGANGPGKSVAEISPVLINADRIKHEKKKALGRGNGKGPDGAIADFAAFETANPGFIRHSSIGKVTVITMQTPFMAELLVKEHHVENESVNGIVSDATYSYFVEPKALLFMSSVYAVSSRYWVPGLISYSNGGSAEHYRLHFLQLILSVAEECIRRQIPFTNDKLANILDFSEAERLGFIYAFVDYWMAQPSNDKNAQQLFDEGSNLLKGCVQHFHAQIQRLGKITGVVHPSKADIFQNYARKMLEFDNVDQFTVHAEKFIAEFPLAENWIRWWIRPSHSRMLFKSHRTMTEALWDSLPATTNAQEAQHLKLYSALEKNHLLLPGLAGLVKFVKYYELLAVAQKHGTLIRYGQPETWKDKKNTRFDWERWGGVKSVPIAKTSRAPGASSRERGLDGKTDSRPPDTGKDLLGTKRGLGRMEQQTAYPKYISGCPWQESSCWLDTSLQLFWITSERNYESLFKPIFAPLPSNSFLSKLANSADLRIENIDGGTFFDGGCPLLRMQRNGLRKLLVESKQTSVSTMTSYEALFSWLFDMFGEDSNIPRHNSQTFLTAYKLTFKCCVGTPTDHWQLSNIVPEISSALALTIPNSQRFSGNVEQWFKSLTYIHSGPYSPLGGCWWATADGQVVCEGHATALDVLIGLPIMLILEIRAGDTNDWDIPQQFSPIPSRPSRLKHAGVVYDLVGHGQCNTLSRHFAARFLSPDCKRVYNYDGMQHHGHAILTDLPVKGSLTGKLSAMKVPSGFRVSALVYHLRGGVAAQTLFTQEQSRRAKKIGIEFVTSDTGIIPNRTTFNRPNTNLLEREDLFWLTTKSKSNKRAVDWVAIPPIPKTPSPQKKKKKPISDKINAPPARRRGPWAPEVEEDPSVVVPPVPGVPLVLKIRVGAALKFRTPSPIGRRVDPDGPPSPWPIDCSACGTVSACGSADDGNTMQCDACRKWSHVHCVEATEPNLDIDDLESLEWICSECVLITGRTTWNPNLVGQYIMLESRPGMKQYYPAKVLTRKQNDVTVEWYPGNSYRRGEKPPQKGPFSVTALRCISAYGRVVAAKLYNKSNCGQINWPYRLIEDAADIYSYTHPEITKALTDARAAVAAVIHGKLEHPVWSDYQLWIAGASSLRLAERSQRFTEQFNLDILPGDYSLISDHVHFVVSKSYARLASQADTADTRMVMVDLAMFLFKLVVLRVYLGRSWGDDFQIYHLAHILDEEQLSSLAADDPFANAKCGRIIHHSTVPEQVLLAAEETDDTRTALAVGPEFCRIRTKPSAKAIIPAEYLPASAVGANTSGYTWAAPSPTGLYQEPSGVPVPRPRPRPLALAAPVEAQIDPAAPSTTGTSAKRRREKRDDYGSEEEKEEADDPEANMDVDNEPPPPPETFRKTRKRGKVEKEKADDPEADMDVDNEPPPPPPPESFGKSRRPRK</sequence>
<feature type="compositionally biased region" description="Acidic residues" evidence="5">
    <location>
        <begin position="1674"/>
        <end position="1693"/>
    </location>
</feature>
<reference evidence="7" key="1">
    <citation type="submission" date="2023-03" db="EMBL/GenBank/DDBJ databases">
        <title>Massive genome expansion in bonnet fungi (Mycena s.s.) driven by repeated elements and novel gene families across ecological guilds.</title>
        <authorList>
            <consortium name="Lawrence Berkeley National Laboratory"/>
            <person name="Harder C.B."/>
            <person name="Miyauchi S."/>
            <person name="Viragh M."/>
            <person name="Kuo A."/>
            <person name="Thoen E."/>
            <person name="Andreopoulos B."/>
            <person name="Lu D."/>
            <person name="Skrede I."/>
            <person name="Drula E."/>
            <person name="Henrissat B."/>
            <person name="Morin E."/>
            <person name="Kohler A."/>
            <person name="Barry K."/>
            <person name="LaButti K."/>
            <person name="Morin E."/>
            <person name="Salamov A."/>
            <person name="Lipzen A."/>
            <person name="Mereny Z."/>
            <person name="Hegedus B."/>
            <person name="Baldrian P."/>
            <person name="Stursova M."/>
            <person name="Weitz H."/>
            <person name="Taylor A."/>
            <person name="Grigoriev I.V."/>
            <person name="Nagy L.G."/>
            <person name="Martin F."/>
            <person name="Kauserud H."/>
        </authorList>
    </citation>
    <scope>NUCLEOTIDE SEQUENCE</scope>
    <source>
        <strain evidence="7">CBHHK200</strain>
    </source>
</reference>
<proteinExistence type="predicted"/>
<dbReference type="GO" id="GO:0008270">
    <property type="term" value="F:zinc ion binding"/>
    <property type="evidence" value="ECO:0007669"/>
    <property type="project" value="UniProtKB-KW"/>
</dbReference>
<evidence type="ECO:0000313" key="8">
    <source>
        <dbReference type="Proteomes" id="UP001218188"/>
    </source>
</evidence>
<dbReference type="EMBL" id="JARJCM010000060">
    <property type="protein sequence ID" value="KAJ7034057.1"/>
    <property type="molecule type" value="Genomic_DNA"/>
</dbReference>
<dbReference type="Proteomes" id="UP001218188">
    <property type="component" value="Unassembled WGS sequence"/>
</dbReference>
<feature type="region of interest" description="Disordered" evidence="5">
    <location>
        <begin position="712"/>
        <end position="744"/>
    </location>
</feature>
<evidence type="ECO:0000256" key="5">
    <source>
        <dbReference type="SAM" id="MobiDB-lite"/>
    </source>
</evidence>
<keyword evidence="8" id="KW-1185">Reference proteome</keyword>
<dbReference type="Pfam" id="PF00628">
    <property type="entry name" value="PHD"/>
    <property type="match status" value="1"/>
</dbReference>
<gene>
    <name evidence="7" type="ORF">C8F04DRAFT_1395719</name>
</gene>
<evidence type="ECO:0000256" key="1">
    <source>
        <dbReference type="ARBA" id="ARBA00022723"/>
    </source>
</evidence>
<feature type="region of interest" description="Disordered" evidence="5">
    <location>
        <begin position="1154"/>
        <end position="1193"/>
    </location>
</feature>
<feature type="region of interest" description="Disordered" evidence="5">
    <location>
        <begin position="65"/>
        <end position="163"/>
    </location>
</feature>
<name>A0AAD6X2C1_9AGAR</name>
<feature type="compositionally biased region" description="Basic and acidic residues" evidence="5">
    <location>
        <begin position="78"/>
        <end position="93"/>
    </location>
</feature>
<protein>
    <recommendedName>
        <fullName evidence="6">PHD-type domain-containing protein</fullName>
    </recommendedName>
</protein>
<dbReference type="Gene3D" id="3.30.40.10">
    <property type="entry name" value="Zinc/RING finger domain, C3HC4 (zinc finger)"/>
    <property type="match status" value="1"/>
</dbReference>
<organism evidence="7 8">
    <name type="scientific">Mycena alexandri</name>
    <dbReference type="NCBI Taxonomy" id="1745969"/>
    <lineage>
        <taxon>Eukaryota</taxon>
        <taxon>Fungi</taxon>
        <taxon>Dikarya</taxon>
        <taxon>Basidiomycota</taxon>
        <taxon>Agaricomycotina</taxon>
        <taxon>Agaricomycetes</taxon>
        <taxon>Agaricomycetidae</taxon>
        <taxon>Agaricales</taxon>
        <taxon>Marasmiineae</taxon>
        <taxon>Mycenaceae</taxon>
        <taxon>Mycena</taxon>
    </lineage>
</organism>
<evidence type="ECO:0000259" key="6">
    <source>
        <dbReference type="PROSITE" id="PS50016"/>
    </source>
</evidence>
<feature type="compositionally biased region" description="Basic and acidic residues" evidence="5">
    <location>
        <begin position="720"/>
        <end position="742"/>
    </location>
</feature>
<dbReference type="PROSITE" id="PS50016">
    <property type="entry name" value="ZF_PHD_2"/>
    <property type="match status" value="1"/>
</dbReference>
<dbReference type="InterPro" id="IPR013083">
    <property type="entry name" value="Znf_RING/FYVE/PHD"/>
</dbReference>
<keyword evidence="3" id="KW-0862">Zinc</keyword>
<dbReference type="InterPro" id="IPR019787">
    <property type="entry name" value="Znf_PHD-finger"/>
</dbReference>
<dbReference type="InterPro" id="IPR001965">
    <property type="entry name" value="Znf_PHD"/>
</dbReference>
<evidence type="ECO:0000256" key="4">
    <source>
        <dbReference type="PROSITE-ProRule" id="PRU00146"/>
    </source>
</evidence>
<keyword evidence="1" id="KW-0479">Metal-binding</keyword>
<dbReference type="InterPro" id="IPR011011">
    <property type="entry name" value="Znf_FYVE_PHD"/>
</dbReference>
<accession>A0AAD6X2C1</accession>
<comment type="caution">
    <text evidence="7">The sequence shown here is derived from an EMBL/GenBank/DDBJ whole genome shotgun (WGS) entry which is preliminary data.</text>
</comment>
<evidence type="ECO:0000313" key="7">
    <source>
        <dbReference type="EMBL" id="KAJ7034057.1"/>
    </source>
</evidence>
<feature type="region of interest" description="Disordered" evidence="5">
    <location>
        <begin position="1645"/>
        <end position="1746"/>
    </location>
</feature>
<dbReference type="SUPFAM" id="SSF57903">
    <property type="entry name" value="FYVE/PHD zinc finger"/>
    <property type="match status" value="1"/>
</dbReference>
<keyword evidence="2 4" id="KW-0863">Zinc-finger</keyword>
<evidence type="ECO:0000256" key="3">
    <source>
        <dbReference type="ARBA" id="ARBA00022833"/>
    </source>
</evidence>
<dbReference type="SMART" id="SM00249">
    <property type="entry name" value="PHD"/>
    <property type="match status" value="1"/>
</dbReference>